<keyword evidence="6 7" id="KW-0472">Membrane</keyword>
<dbReference type="Pfam" id="PF02470">
    <property type="entry name" value="MlaD"/>
    <property type="match status" value="7"/>
</dbReference>
<feature type="transmembrane region" description="Helical" evidence="7">
    <location>
        <begin position="20"/>
        <end position="39"/>
    </location>
</feature>
<dbReference type="PANTHER" id="PTHR30462:SF0">
    <property type="entry name" value="INTERMEMBRANE TRANSPORT PROTEIN YEBT"/>
    <property type="match status" value="1"/>
</dbReference>
<feature type="domain" description="Mce/MlaD" evidence="8">
    <location>
        <begin position="396"/>
        <end position="457"/>
    </location>
</feature>
<evidence type="ECO:0000256" key="3">
    <source>
        <dbReference type="ARBA" id="ARBA00022519"/>
    </source>
</evidence>
<evidence type="ECO:0000259" key="8">
    <source>
        <dbReference type="Pfam" id="PF02470"/>
    </source>
</evidence>
<evidence type="ECO:0000256" key="4">
    <source>
        <dbReference type="ARBA" id="ARBA00022692"/>
    </source>
</evidence>
<name>A0A128EW05_9GAMM</name>
<feature type="domain" description="Mce/MlaD" evidence="8">
    <location>
        <begin position="744"/>
        <end position="823"/>
    </location>
</feature>
<dbReference type="InterPro" id="IPR051800">
    <property type="entry name" value="PqiA-PqiB_transport"/>
</dbReference>
<dbReference type="AlphaFoldDB" id="A0A128EW05"/>
<organism evidence="9 10">
    <name type="scientific">Grimontia celer</name>
    <dbReference type="NCBI Taxonomy" id="1796497"/>
    <lineage>
        <taxon>Bacteria</taxon>
        <taxon>Pseudomonadati</taxon>
        <taxon>Pseudomonadota</taxon>
        <taxon>Gammaproteobacteria</taxon>
        <taxon>Vibrionales</taxon>
        <taxon>Vibrionaceae</taxon>
        <taxon>Grimontia</taxon>
    </lineage>
</organism>
<evidence type="ECO:0000313" key="9">
    <source>
        <dbReference type="EMBL" id="CZF78772.1"/>
    </source>
</evidence>
<accession>A0A128EW05</accession>
<evidence type="ECO:0000256" key="6">
    <source>
        <dbReference type="ARBA" id="ARBA00023136"/>
    </source>
</evidence>
<evidence type="ECO:0000256" key="2">
    <source>
        <dbReference type="ARBA" id="ARBA00022475"/>
    </source>
</evidence>
<feature type="domain" description="Mce/MlaD" evidence="8">
    <location>
        <begin position="46"/>
        <end position="137"/>
    </location>
</feature>
<feature type="domain" description="Mce/MlaD" evidence="8">
    <location>
        <begin position="160"/>
        <end position="220"/>
    </location>
</feature>
<dbReference type="PANTHER" id="PTHR30462">
    <property type="entry name" value="INTERMEMBRANE TRANSPORT PROTEIN PQIB-RELATED"/>
    <property type="match status" value="1"/>
</dbReference>
<feature type="domain" description="Mce/MlaD" evidence="8">
    <location>
        <begin position="635"/>
        <end position="724"/>
    </location>
</feature>
<keyword evidence="5 7" id="KW-1133">Transmembrane helix</keyword>
<feature type="domain" description="Mce/MlaD" evidence="8">
    <location>
        <begin position="280"/>
        <end position="371"/>
    </location>
</feature>
<protein>
    <submittedName>
        <fullName evidence="9">Paraquat-inducible protein B</fullName>
    </submittedName>
</protein>
<evidence type="ECO:0000256" key="5">
    <source>
        <dbReference type="ARBA" id="ARBA00022989"/>
    </source>
</evidence>
<dbReference type="OrthoDB" id="9806984at2"/>
<dbReference type="RefSeq" id="WP_062661407.1">
    <property type="nucleotide sequence ID" value="NZ_FIZX01000001.1"/>
</dbReference>
<proteinExistence type="predicted"/>
<dbReference type="Proteomes" id="UP000071641">
    <property type="component" value="Unassembled WGS sequence"/>
</dbReference>
<evidence type="ECO:0000313" key="10">
    <source>
        <dbReference type="Proteomes" id="UP000071641"/>
    </source>
</evidence>
<keyword evidence="3" id="KW-0997">Cell inner membrane</keyword>
<dbReference type="InterPro" id="IPR003399">
    <property type="entry name" value="Mce/MlaD"/>
</dbReference>
<gene>
    <name evidence="9" type="primary">pqiB_1</name>
    <name evidence="9" type="ORF">GCE9029_01045</name>
</gene>
<keyword evidence="2" id="KW-1003">Cell membrane</keyword>
<evidence type="ECO:0000256" key="1">
    <source>
        <dbReference type="ARBA" id="ARBA00004533"/>
    </source>
</evidence>
<evidence type="ECO:0000256" key="7">
    <source>
        <dbReference type="SAM" id="Phobius"/>
    </source>
</evidence>
<dbReference type="GO" id="GO:0005886">
    <property type="term" value="C:plasma membrane"/>
    <property type="evidence" value="ECO:0007669"/>
    <property type="project" value="UniProtKB-SubCell"/>
</dbReference>
<dbReference type="EMBL" id="FIZX01000001">
    <property type="protein sequence ID" value="CZF78772.1"/>
    <property type="molecule type" value="Genomic_DNA"/>
</dbReference>
<keyword evidence="10" id="KW-1185">Reference proteome</keyword>
<feature type="domain" description="Mce/MlaD" evidence="8">
    <location>
        <begin position="518"/>
        <end position="574"/>
    </location>
</feature>
<sequence>MSNIEDSQVKDPVIKKDKSISPLWIFTLLAFVLAGWLLYKSVNEAGERIEIYFTDAQGIEAGRTTIRYQGLEVGIIRKVTLSDDLKSISAQAEIYPEAKKILRQNTVFWVVRPRASITGISGLDALVTGNYIAVQPGTGDERTTFVAADEPPVNAFGDDGLRIQLQAPDLGSLSVGSGVYYKKIRVGEVIDYRLTTDKQGVTLSLNIKDEYAKLVTKNTKFWNVSGVEADIGIGGFEVSIENLASVIAGGIAFDSPQDSTPADPLEMFNLYNSINDTDRGIAITVNLPDNHGITNPEAPILFQGLEVGRLSGIQFNKDFSGTEASANINPSMAWLLKSDSEFIIEKPEISLAGVKRLSNLITGNTLTIKPGQGEDADFFSAKTQSDLVVEDPRSLVVTVTSETSWGLKEGTKVLYRGVQVGFVKGTMLSDQEVKLELVVYPDYKHLVKSGSKFFILGGATGQINSEGIEFSVPTVAQMVEPAISFTSAGETKPRDEYTLFKSDIQARNALNAKKGFQSFTLVADKLPSVSEGSPVMYKNFTVGKVKSFELTKSRIEVTVQVENRYRHLVTNNTVFWNHSGVDIEAGLGGVKIDTGSLKSIVSGGISFGDITGIENRSGNDWKLYDSLTDAQNYGLKLTFSADDASGLSKGSKIKFQGVDVGEVTSLAPAFQTEGVTIKAMVYPEFAGQLARATSYFWVAQPSLSLTKTENLDSLFGSYISVVPGKGEKRENFQLHKSAEYSGGLSLVLESENRGSVAVGTPILFRDFEVGAVTNVRLGRFADRVLIEVKISDDYKHLVRNNTVFWNQSGVDVSIGITGANIRSGTLESILKGGIAFATPPGDKLAKPARSDQHYLLHKTPEEEWTSWRTAIPYF</sequence>
<reference evidence="10" key="1">
    <citation type="submission" date="2016-02" db="EMBL/GenBank/DDBJ databases">
        <authorList>
            <person name="Rodrigo-Torres Lidia"/>
            <person name="Arahal R.David."/>
        </authorList>
    </citation>
    <scope>NUCLEOTIDE SEQUENCE [LARGE SCALE GENOMIC DNA]</scope>
    <source>
        <strain evidence="10">CECT 9029</strain>
    </source>
</reference>
<comment type="subcellular location">
    <subcellularLocation>
        <location evidence="1">Cell inner membrane</location>
    </subcellularLocation>
</comment>
<dbReference type="STRING" id="1796497.GCE9029_01045"/>
<keyword evidence="4 7" id="KW-0812">Transmembrane</keyword>